<protein>
    <submittedName>
        <fullName evidence="1">Uncharacterized protein</fullName>
    </submittedName>
</protein>
<accession>A0A8X7WGG3</accession>
<sequence length="60" mass="6775">MKPELCQTQMGINLDVTATSRRPACLRLAVDPSMVNFHSKSHLQRHHVALEPESTRKPPL</sequence>
<comment type="caution">
    <text evidence="1">The sequence shown here is derived from an EMBL/GenBank/DDBJ whole genome shotgun (WGS) entry which is preliminary data.</text>
</comment>
<evidence type="ECO:0000313" key="1">
    <source>
        <dbReference type="EMBL" id="KAG2329746.1"/>
    </source>
</evidence>
<dbReference type="Proteomes" id="UP000886595">
    <property type="component" value="Unassembled WGS sequence"/>
</dbReference>
<proteinExistence type="predicted"/>
<evidence type="ECO:0000313" key="2">
    <source>
        <dbReference type="Proteomes" id="UP000886595"/>
    </source>
</evidence>
<organism evidence="1 2">
    <name type="scientific">Brassica carinata</name>
    <name type="common">Ethiopian mustard</name>
    <name type="synonym">Abyssinian cabbage</name>
    <dbReference type="NCBI Taxonomy" id="52824"/>
    <lineage>
        <taxon>Eukaryota</taxon>
        <taxon>Viridiplantae</taxon>
        <taxon>Streptophyta</taxon>
        <taxon>Embryophyta</taxon>
        <taxon>Tracheophyta</taxon>
        <taxon>Spermatophyta</taxon>
        <taxon>Magnoliopsida</taxon>
        <taxon>eudicotyledons</taxon>
        <taxon>Gunneridae</taxon>
        <taxon>Pentapetalae</taxon>
        <taxon>rosids</taxon>
        <taxon>malvids</taxon>
        <taxon>Brassicales</taxon>
        <taxon>Brassicaceae</taxon>
        <taxon>Brassiceae</taxon>
        <taxon>Brassica</taxon>
    </lineage>
</organism>
<keyword evidence="2" id="KW-1185">Reference proteome</keyword>
<gene>
    <name evidence="1" type="ORF">Bca52824_000926</name>
</gene>
<dbReference type="EMBL" id="JAAMPC010000001">
    <property type="protein sequence ID" value="KAG2329746.1"/>
    <property type="molecule type" value="Genomic_DNA"/>
</dbReference>
<dbReference type="AlphaFoldDB" id="A0A8X7WGG3"/>
<reference evidence="1 2" key="1">
    <citation type="submission" date="2020-02" db="EMBL/GenBank/DDBJ databases">
        <authorList>
            <person name="Ma Q."/>
            <person name="Huang Y."/>
            <person name="Song X."/>
            <person name="Pei D."/>
        </authorList>
    </citation>
    <scope>NUCLEOTIDE SEQUENCE [LARGE SCALE GENOMIC DNA]</scope>
    <source>
        <strain evidence="1">Sxm20200214</strain>
        <tissue evidence="1">Leaf</tissue>
    </source>
</reference>
<name>A0A8X7WGG3_BRACI</name>